<proteinExistence type="predicted"/>
<accession>A0A1F5X322</accession>
<feature type="transmembrane region" description="Helical" evidence="1">
    <location>
        <begin position="31"/>
        <end position="52"/>
    </location>
</feature>
<evidence type="ECO:0000313" key="3">
    <source>
        <dbReference type="Proteomes" id="UP000178684"/>
    </source>
</evidence>
<dbReference type="EMBL" id="MFIE01000023">
    <property type="protein sequence ID" value="OGF82280.1"/>
    <property type="molecule type" value="Genomic_DNA"/>
</dbReference>
<feature type="transmembrane region" description="Helical" evidence="1">
    <location>
        <begin position="6"/>
        <end position="24"/>
    </location>
</feature>
<keyword evidence="1" id="KW-0812">Transmembrane</keyword>
<dbReference type="AlphaFoldDB" id="A0A1F5X322"/>
<keyword evidence="1" id="KW-0472">Membrane</keyword>
<evidence type="ECO:0000313" key="2">
    <source>
        <dbReference type="EMBL" id="OGF82280.1"/>
    </source>
</evidence>
<keyword evidence="1" id="KW-1133">Transmembrane helix</keyword>
<evidence type="ECO:0000256" key="1">
    <source>
        <dbReference type="SAM" id="Phobius"/>
    </source>
</evidence>
<reference evidence="2 3" key="1">
    <citation type="journal article" date="2016" name="Nat. Commun.">
        <title>Thousands of microbial genomes shed light on interconnected biogeochemical processes in an aquifer system.</title>
        <authorList>
            <person name="Anantharaman K."/>
            <person name="Brown C.T."/>
            <person name="Hug L.A."/>
            <person name="Sharon I."/>
            <person name="Castelle C.J."/>
            <person name="Probst A.J."/>
            <person name="Thomas B.C."/>
            <person name="Singh A."/>
            <person name="Wilkins M.J."/>
            <person name="Karaoz U."/>
            <person name="Brodie E.L."/>
            <person name="Williams K.H."/>
            <person name="Hubbard S.S."/>
            <person name="Banfield J.F."/>
        </authorList>
    </citation>
    <scope>NUCLEOTIDE SEQUENCE [LARGE SCALE GENOMIC DNA]</scope>
</reference>
<comment type="caution">
    <text evidence="2">The sequence shown here is derived from an EMBL/GenBank/DDBJ whole genome shotgun (WGS) entry which is preliminary data.</text>
</comment>
<gene>
    <name evidence="2" type="ORF">A3B18_02980</name>
</gene>
<feature type="transmembrane region" description="Helical" evidence="1">
    <location>
        <begin position="58"/>
        <end position="74"/>
    </location>
</feature>
<protein>
    <submittedName>
        <fullName evidence="2">Uncharacterized protein</fullName>
    </submittedName>
</protein>
<name>A0A1F5X322_9BACT</name>
<dbReference type="Proteomes" id="UP000178684">
    <property type="component" value="Unassembled WGS sequence"/>
</dbReference>
<sequence length="85" mass="9863">MNEAALPLWIVLGAVLGYTLWRHFEPYAEKIWHLIVFFVPICLAFVLFVFYILSWYPGLNFILAALGMIAVLLIESRTGKIFQSW</sequence>
<organism evidence="2 3">
    <name type="scientific">Candidatus Giovannonibacteria bacterium RIFCSPLOWO2_01_FULL_46_13</name>
    <dbReference type="NCBI Taxonomy" id="1798352"/>
    <lineage>
        <taxon>Bacteria</taxon>
        <taxon>Candidatus Giovannoniibacteriota</taxon>
    </lineage>
</organism>